<dbReference type="GO" id="GO:0005737">
    <property type="term" value="C:cytoplasm"/>
    <property type="evidence" value="ECO:0007669"/>
    <property type="project" value="UniProtKB-SubCell"/>
</dbReference>
<dbReference type="HAMAP" id="MF_00094">
    <property type="entry name" value="Rel_fac_2"/>
    <property type="match status" value="1"/>
</dbReference>
<evidence type="ECO:0000256" key="7">
    <source>
        <dbReference type="SAM" id="Coils"/>
    </source>
</evidence>
<dbReference type="GO" id="GO:0016149">
    <property type="term" value="F:translation release factor activity, codon specific"/>
    <property type="evidence" value="ECO:0007669"/>
    <property type="project" value="UniProtKB-UniRule"/>
</dbReference>
<keyword evidence="3 5" id="KW-0488">Methylation</keyword>
<sequence length="376" mass="42937">MIQDDLAQYRDVFEGFIDRIRGSLDPEGRLTEKHHLESVMAEPDFWNDPKRAERITRQLHIVTGPLTEYETLVRRFQEWQEFVELANAEGDQDLLRQQLKEAEQLAAALRHLELELILRGPYDHEDAILTLHSGAGGTEAQDWVQMLLRMYLRWAERRGFRTQIIDQLPGEEAGLKSVTVEVHGENAFGFLRPERGVHRLVRISPFDASGRRHTSFASVEVVPDIESDEAVEIRPEELRIDTFRASGAGGQHINKTESAVRITHLPTGIVVTCQSERSQHANRETAMRLLRGKLAELKEREWEQKMAEMRGAQAEIGWGSQIRSYVFQPYTVVRDHRTRFEMGNVDAVMDGEIDGFIEAYLQAEARGSLSPEDTGA</sequence>
<reference evidence="10" key="1">
    <citation type="submission" date="2011-12" db="EMBL/GenBank/DDBJ databases">
        <title>The complete genome of chromosome of Sulfobacillus acidophilus DSM 10332.</title>
        <authorList>
            <person name="Lucas S."/>
            <person name="Han J."/>
            <person name="Lapidus A."/>
            <person name="Bruce D."/>
            <person name="Goodwin L."/>
            <person name="Pitluck S."/>
            <person name="Peters L."/>
            <person name="Kyrpides N."/>
            <person name="Mavromatis K."/>
            <person name="Ivanova N."/>
            <person name="Mikhailova N."/>
            <person name="Chertkov O."/>
            <person name="Saunders E."/>
            <person name="Detter J.C."/>
            <person name="Tapia R."/>
            <person name="Han C."/>
            <person name="Land M."/>
            <person name="Hauser L."/>
            <person name="Markowitz V."/>
            <person name="Cheng J.-F."/>
            <person name="Hugenholtz P."/>
            <person name="Woyke T."/>
            <person name="Wu D."/>
            <person name="Pukall R."/>
            <person name="Gehrich-Schroeter G."/>
            <person name="Schneider S."/>
            <person name="Klenk H.-P."/>
            <person name="Eisen J.A."/>
        </authorList>
    </citation>
    <scope>NUCLEOTIDE SEQUENCE [LARGE SCALE GENOMIC DNA]</scope>
    <source>
        <strain evidence="10">ATCC 700253 / DSM 10332 / NAL</strain>
    </source>
</reference>
<dbReference type="InterPro" id="IPR005139">
    <property type="entry name" value="PCRF"/>
</dbReference>
<dbReference type="Pfam" id="PF00472">
    <property type="entry name" value="RF-1"/>
    <property type="match status" value="1"/>
</dbReference>
<dbReference type="Proteomes" id="UP000005439">
    <property type="component" value="Chromosome"/>
</dbReference>
<evidence type="ECO:0000256" key="1">
    <source>
        <dbReference type="ARBA" id="ARBA00002613"/>
    </source>
</evidence>
<dbReference type="STRING" id="679936.Sulac_2814"/>
<evidence type="ECO:0000313" key="10">
    <source>
        <dbReference type="Proteomes" id="UP000005439"/>
    </source>
</evidence>
<evidence type="ECO:0000256" key="3">
    <source>
        <dbReference type="ARBA" id="ARBA00022481"/>
    </source>
</evidence>
<dbReference type="PATRIC" id="fig|679936.5.peg.2907"/>
<dbReference type="SMART" id="SM00937">
    <property type="entry name" value="PCRF"/>
    <property type="match status" value="1"/>
</dbReference>
<dbReference type="Gene3D" id="3.30.70.1660">
    <property type="match status" value="1"/>
</dbReference>
<evidence type="ECO:0000256" key="2">
    <source>
        <dbReference type="ARBA" id="ARBA00010835"/>
    </source>
</evidence>
<dbReference type="KEGG" id="sap:Sulac_2814"/>
<keyword evidence="7" id="KW-0175">Coiled coil</keyword>
<evidence type="ECO:0000313" key="9">
    <source>
        <dbReference type="EMBL" id="AEW06275.1"/>
    </source>
</evidence>
<dbReference type="InterPro" id="IPR045853">
    <property type="entry name" value="Pep_chain_release_fac_I_sf"/>
</dbReference>
<dbReference type="PANTHER" id="PTHR43116:SF3">
    <property type="entry name" value="CLASS I PEPTIDE CHAIN RELEASE FACTOR"/>
    <property type="match status" value="1"/>
</dbReference>
<evidence type="ECO:0000256" key="4">
    <source>
        <dbReference type="ARBA" id="ARBA00022917"/>
    </source>
</evidence>
<dbReference type="PROSITE" id="PS00745">
    <property type="entry name" value="RF_PROK_I"/>
    <property type="match status" value="1"/>
</dbReference>
<evidence type="ECO:0000256" key="5">
    <source>
        <dbReference type="HAMAP-Rule" id="MF_00094"/>
    </source>
</evidence>
<keyword evidence="5" id="KW-0963">Cytoplasm</keyword>
<dbReference type="AlphaFoldDB" id="G8TYL4"/>
<evidence type="ECO:0000256" key="6">
    <source>
        <dbReference type="NCBIfam" id="TIGR00020"/>
    </source>
</evidence>
<dbReference type="InterPro" id="IPR000352">
    <property type="entry name" value="Pep_chain_release_fac_I"/>
</dbReference>
<comment type="PTM">
    <text evidence="5">Methylated by PrmC. Methylation increases the termination efficiency of RF2.</text>
</comment>
<feature type="modified residue" description="N5-methylglutamine" evidence="5">
    <location>
        <position position="251"/>
    </location>
</feature>
<feature type="coiled-coil region" evidence="7">
    <location>
        <begin position="85"/>
        <end position="115"/>
    </location>
</feature>
<keyword evidence="10" id="KW-1185">Reference proteome</keyword>
<evidence type="ECO:0000259" key="8">
    <source>
        <dbReference type="PROSITE" id="PS00745"/>
    </source>
</evidence>
<comment type="function">
    <text evidence="1 5">Peptide chain release factor 2 directs the termination of translation in response to the peptide chain termination codons UGA and UAA.</text>
</comment>
<gene>
    <name evidence="5" type="primary">prfB</name>
    <name evidence="9" type="ordered locus">Sulac_2814</name>
</gene>
<accession>G8TYL4</accession>
<proteinExistence type="inferred from homology"/>
<name>G8TYL4_SULAD</name>
<dbReference type="HOGENOM" id="CLU_3421239_0_0_9"/>
<dbReference type="Pfam" id="PF03462">
    <property type="entry name" value="PCRF"/>
    <property type="match status" value="1"/>
</dbReference>
<dbReference type="Gene3D" id="1.20.58.410">
    <property type="entry name" value="Release factor"/>
    <property type="match status" value="1"/>
</dbReference>
<keyword evidence="4 5" id="KW-0648">Protein biosynthesis</keyword>
<dbReference type="FunFam" id="3.30.160.20:FF:000004">
    <property type="entry name" value="Peptide chain release factor 1"/>
    <property type="match status" value="1"/>
</dbReference>
<dbReference type="NCBIfam" id="TIGR00020">
    <property type="entry name" value="prfB"/>
    <property type="match status" value="1"/>
</dbReference>
<dbReference type="EMBL" id="CP003179">
    <property type="protein sequence ID" value="AEW06275.1"/>
    <property type="molecule type" value="Genomic_DNA"/>
</dbReference>
<reference evidence="9 10" key="2">
    <citation type="journal article" date="2012" name="Stand. Genomic Sci.">
        <title>Complete genome sequence of the moderately thermophilic mineral-sulfide-oxidizing firmicute Sulfobacillus acidophilus type strain (NAL(T)).</title>
        <authorList>
            <person name="Anderson I."/>
            <person name="Chertkov O."/>
            <person name="Chen A."/>
            <person name="Saunders E."/>
            <person name="Lapidus A."/>
            <person name="Nolan M."/>
            <person name="Lucas S."/>
            <person name="Hammon N."/>
            <person name="Deshpande S."/>
            <person name="Cheng J.F."/>
            <person name="Han C."/>
            <person name="Tapia R."/>
            <person name="Goodwin L.A."/>
            <person name="Pitluck S."/>
            <person name="Liolios K."/>
            <person name="Pagani I."/>
            <person name="Ivanova N."/>
            <person name="Mikhailova N."/>
            <person name="Pati A."/>
            <person name="Palaniappan K."/>
            <person name="Land M."/>
            <person name="Pan C."/>
            <person name="Rohde M."/>
            <person name="Pukall R."/>
            <person name="Goker M."/>
            <person name="Detter J.C."/>
            <person name="Woyke T."/>
            <person name="Bristow J."/>
            <person name="Eisen J.A."/>
            <person name="Markowitz V."/>
            <person name="Hugenholtz P."/>
            <person name="Kyrpides N.C."/>
            <person name="Klenk H.P."/>
            <person name="Mavromatis K."/>
        </authorList>
    </citation>
    <scope>NUCLEOTIDE SEQUENCE [LARGE SCALE GENOMIC DNA]</scope>
    <source>
        <strain evidence="10">ATCC 700253 / DSM 10332 / NAL</strain>
    </source>
</reference>
<dbReference type="InterPro" id="IPR004374">
    <property type="entry name" value="PrfB"/>
</dbReference>
<dbReference type="PANTHER" id="PTHR43116">
    <property type="entry name" value="PEPTIDE CHAIN RELEASE FACTOR 2"/>
    <property type="match status" value="1"/>
</dbReference>
<dbReference type="SUPFAM" id="SSF75620">
    <property type="entry name" value="Release factor"/>
    <property type="match status" value="1"/>
</dbReference>
<feature type="domain" description="Prokaryotic-type class I peptide chain release factors" evidence="8">
    <location>
        <begin position="244"/>
        <end position="260"/>
    </location>
</feature>
<comment type="subcellular location">
    <subcellularLocation>
        <location evidence="5">Cytoplasm</location>
    </subcellularLocation>
</comment>
<comment type="similarity">
    <text evidence="2 5">Belongs to the prokaryotic/mitochondrial release factor family.</text>
</comment>
<protein>
    <recommendedName>
        <fullName evidence="5 6">Peptide chain release factor 2</fullName>
        <shortName evidence="5">RF-2</shortName>
    </recommendedName>
</protein>
<dbReference type="Gene3D" id="3.30.160.20">
    <property type="match status" value="1"/>
</dbReference>
<organism evidence="9 10">
    <name type="scientific">Sulfobacillus acidophilus (strain ATCC 700253 / DSM 10332 / NAL)</name>
    <dbReference type="NCBI Taxonomy" id="679936"/>
    <lineage>
        <taxon>Bacteria</taxon>
        <taxon>Bacillati</taxon>
        <taxon>Bacillota</taxon>
        <taxon>Clostridia</taxon>
        <taxon>Eubacteriales</taxon>
        <taxon>Clostridiales Family XVII. Incertae Sedis</taxon>
        <taxon>Sulfobacillus</taxon>
    </lineage>
</organism>